<evidence type="ECO:0000313" key="2">
    <source>
        <dbReference type="EMBL" id="WOD13496.1"/>
    </source>
</evidence>
<dbReference type="Proteomes" id="UP001302652">
    <property type="component" value="Chromosome 3"/>
</dbReference>
<accession>A0ABZ0E8A6</accession>
<evidence type="ECO:0000313" key="3">
    <source>
        <dbReference type="Proteomes" id="UP001302652"/>
    </source>
</evidence>
<feature type="region of interest" description="Disordered" evidence="1">
    <location>
        <begin position="78"/>
        <end position="98"/>
    </location>
</feature>
<organism evidence="2 3">
    <name type="scientific">Paraburkholderia kirstenboschensis</name>
    <dbReference type="NCBI Taxonomy" id="1245436"/>
    <lineage>
        <taxon>Bacteria</taxon>
        <taxon>Pseudomonadati</taxon>
        <taxon>Pseudomonadota</taxon>
        <taxon>Betaproteobacteria</taxon>
        <taxon>Burkholderiales</taxon>
        <taxon>Burkholderiaceae</taxon>
        <taxon>Paraburkholderia</taxon>
    </lineage>
</organism>
<dbReference type="EMBL" id="CP136511">
    <property type="protein sequence ID" value="WOD13496.1"/>
    <property type="molecule type" value="Genomic_DNA"/>
</dbReference>
<gene>
    <name evidence="2" type="ORF">RW095_05655</name>
</gene>
<reference evidence="2 3" key="1">
    <citation type="submission" date="2023-10" db="EMBL/GenBank/DDBJ databases">
        <title>Surface-active antibiotics is a multifunctional adaptation for post-fire microbes.</title>
        <authorList>
            <person name="Liu M.D."/>
            <person name="Du Y."/>
            <person name="Koupaei S.K."/>
            <person name="Kim N.R."/>
            <person name="Zhang W."/>
            <person name="Traxler M.F."/>
        </authorList>
    </citation>
    <scope>NUCLEOTIDE SEQUENCE [LARGE SCALE GENOMIC DNA]</scope>
    <source>
        <strain evidence="2 3">F3</strain>
    </source>
</reference>
<protein>
    <submittedName>
        <fullName evidence="2">Uncharacterized protein</fullName>
    </submittedName>
</protein>
<evidence type="ECO:0000256" key="1">
    <source>
        <dbReference type="SAM" id="MobiDB-lite"/>
    </source>
</evidence>
<dbReference type="RefSeq" id="WP_317015029.1">
    <property type="nucleotide sequence ID" value="NZ_CP136511.1"/>
</dbReference>
<sequence>MILVMSPQSEEGKMDSGEKCLRTLVDKWFGPSAAVTVRVMEFSRTRTDRRRYVRIGPTCADKDLTIVFFRHDDGSWNCSRQNKQPGDARLPTGGMNDR</sequence>
<keyword evidence="3" id="KW-1185">Reference proteome</keyword>
<name>A0ABZ0E8A6_9BURK</name>
<proteinExistence type="predicted"/>